<feature type="coiled-coil region" evidence="1">
    <location>
        <begin position="1042"/>
        <end position="1083"/>
    </location>
</feature>
<reference evidence="3" key="1">
    <citation type="submission" date="2015-03" db="EMBL/GenBank/DDBJ databases">
        <title>Wuchereria bancrofti Genome Sequencing Papua New Guinea Strain.</title>
        <authorList>
            <person name="Small S.T."/>
            <person name="Serre D."/>
            <person name="Zimmerman P.A."/>
        </authorList>
    </citation>
    <scope>NUCLEOTIDE SEQUENCE [LARGE SCALE GENOMIC DNA]</scope>
    <source>
        <strain evidence="3">pt0022</strain>
    </source>
</reference>
<feature type="coiled-coil region" evidence="1">
    <location>
        <begin position="1255"/>
        <end position="1282"/>
    </location>
</feature>
<protein>
    <submittedName>
        <fullName evidence="4">Uncharacterized protein</fullName>
    </submittedName>
</protein>
<feature type="coiled-coil region" evidence="1">
    <location>
        <begin position="163"/>
        <end position="393"/>
    </location>
</feature>
<feature type="region of interest" description="Disordered" evidence="2">
    <location>
        <begin position="1680"/>
        <end position="1754"/>
    </location>
</feature>
<evidence type="ECO:0000256" key="2">
    <source>
        <dbReference type="SAM" id="MobiDB-lite"/>
    </source>
</evidence>
<feature type="coiled-coil region" evidence="1">
    <location>
        <begin position="1308"/>
        <end position="1335"/>
    </location>
</feature>
<feature type="coiled-coil region" evidence="1">
    <location>
        <begin position="441"/>
        <end position="541"/>
    </location>
</feature>
<accession>A0AAF5RXI6</accession>
<feature type="compositionally biased region" description="Low complexity" evidence="2">
    <location>
        <begin position="1743"/>
        <end position="1754"/>
    </location>
</feature>
<feature type="compositionally biased region" description="Basic and acidic residues" evidence="2">
    <location>
        <begin position="414"/>
        <end position="425"/>
    </location>
</feature>
<evidence type="ECO:0000313" key="3">
    <source>
        <dbReference type="Proteomes" id="UP000093561"/>
    </source>
</evidence>
<name>A0AAF5RXI6_WUCBA</name>
<feature type="coiled-coil region" evidence="1">
    <location>
        <begin position="1166"/>
        <end position="1200"/>
    </location>
</feature>
<reference evidence="4" key="3">
    <citation type="submission" date="2024-02" db="UniProtKB">
        <authorList>
            <consortium name="WormBaseParasite"/>
        </authorList>
    </citation>
    <scope>IDENTIFICATION</scope>
    <source>
        <strain evidence="4">pt0022</strain>
    </source>
</reference>
<feature type="coiled-coil region" evidence="1">
    <location>
        <begin position="813"/>
        <end position="942"/>
    </location>
</feature>
<feature type="compositionally biased region" description="Polar residues" evidence="2">
    <location>
        <begin position="37"/>
        <end position="65"/>
    </location>
</feature>
<feature type="region of interest" description="Disordered" evidence="2">
    <location>
        <begin position="35"/>
        <end position="126"/>
    </location>
</feature>
<dbReference type="WBParaSite" id="mrna-Wban_09732">
    <property type="protein sequence ID" value="mrna-Wban_09732"/>
    <property type="gene ID" value="Wban_09732"/>
</dbReference>
<feature type="coiled-coil region" evidence="1">
    <location>
        <begin position="979"/>
        <end position="1006"/>
    </location>
</feature>
<keyword evidence="1" id="KW-0175">Coiled coil</keyword>
<feature type="region of interest" description="Disordered" evidence="2">
    <location>
        <begin position="1387"/>
        <end position="1408"/>
    </location>
</feature>
<proteinExistence type="predicted"/>
<feature type="compositionally biased region" description="Basic residues" evidence="2">
    <location>
        <begin position="1732"/>
        <end position="1742"/>
    </location>
</feature>
<evidence type="ECO:0000313" key="4">
    <source>
        <dbReference type="WBParaSite" id="mrna-Wban_09732"/>
    </source>
</evidence>
<feature type="coiled-coil region" evidence="1">
    <location>
        <begin position="576"/>
        <end position="636"/>
    </location>
</feature>
<dbReference type="PANTHER" id="PTHR15742:SF5">
    <property type="entry name" value="GIRDIN"/>
    <property type="match status" value="1"/>
</dbReference>
<feature type="compositionally biased region" description="Polar residues" evidence="2">
    <location>
        <begin position="102"/>
        <end position="114"/>
    </location>
</feature>
<feature type="region of interest" description="Disordered" evidence="2">
    <location>
        <begin position="414"/>
        <end position="440"/>
    </location>
</feature>
<organism evidence="3 4">
    <name type="scientific">Wuchereria bancrofti</name>
    <dbReference type="NCBI Taxonomy" id="6293"/>
    <lineage>
        <taxon>Eukaryota</taxon>
        <taxon>Metazoa</taxon>
        <taxon>Ecdysozoa</taxon>
        <taxon>Nematoda</taxon>
        <taxon>Chromadorea</taxon>
        <taxon>Rhabditida</taxon>
        <taxon>Spirurina</taxon>
        <taxon>Spiruromorpha</taxon>
        <taxon>Filarioidea</taxon>
        <taxon>Onchocercidae</taxon>
        <taxon>Wuchereria</taxon>
    </lineage>
</organism>
<sequence length="1754" mass="203310">MSSEASCSGFEPQIYLRERCKKCFSLRSKHDVKNNTERTATIGNNTDNNSINQKQQQESLVTLNTTKERNREKRRSWRDKTTTVSDNGAPEHVTEGIEDDTTSYTSYKSANSKDISSEKSPESISDTKSMITAISESIQDDERAITPVENDLNFDTTMMQAEIAHLREEVFKLKEERQKWTIRKEKCQNSNDESLIEMLEERLAEAENCIQDYRDENTVLKCELRELQECESSNDNGNEVNVKLAEKLKASESLCDELMEENESLKADIKDLQQEIEEMQDQYREEEIEEFRELQRELEQNAKNCRILQFKLRKSERIREEVDAKKQHLEAKVKDLLEASSATGNGLQTTGKQLDAIRIKELESELRIAKEVSVRLHNELENAEEKRYKLEDEVFYMKDKIRELQTQNKWREARNRTELQTKRSSTDASNNSINSNNSKEIHDILEREADLRDQLRFAEEDLRRTQLRLQDVENENEELLRKLSRLKTVKRPPMIRSFSEGHAQMQLELAEHEMEHLSIKVERLEKKNIHLSKKIMEMELDSKKKLENEETDNGQAKQFEVPPEVQRDIGKLMGTISELERKNLDLSLKLKQQSELNSSIPSEKSQTELRIEKEHKRIIENELMELKRMMLQSDNQKLISMATKVELLNNQLSLVNDRCSNLHRRIVKEGSNEAAYTDSLKNKCEELERQLSEQKAKNAISCSQIDSATTDEIEQCCEVLASVEAQTNRICKQIEKIDSAQKDERRRSLSKDNSATIIAELASVMSELNNVHQLLEAHKVNIVSARGSPVKNVVNVNSEPKPCSKCKENETFIESQKDEIIFYKKKNKELTNQILQTEDRWTAEIEKQRQSYENEVRILHTKLNDAQKNVVEQEHLLESRTVALAEKTRMIEERDEKCDKLKQELFIVKREIQDIGANRRSAKEFEIKYKKLESMFNLEKEKLAEERMKSKLEVTLLKKKSEETLLDLENLRSSYVKKEKVWQEKREKLEDELACLRKQLNKDAANDNTDSKRIIPDLNSSISIIHQSAKAPVITNHKNDDIIDLNDQIIILQKKNKELANEISNVKRDNEDLRMELASLQQKWTKDKNDLLHKARQEEKIRNVEFDALQQKFASRMRIMEDTNKSLHSQLVQARRDRDYHREALHKFESKVSEEQCRSENNLKQFKELEQRNIDMIKQVKDLKEEVLKLNADLKLAKETYEADRALWDVEKSHIKLKRMTNLADDNINDEQNIKITESALKSAEMVQKKYAEYRNFYAKEMERLNAKMNEILNENIIKQQESERITKNLREQIKVLEISQRNLMEARDMQLGAKEFLENELEKLQEMLNLNEVHRLTRKYKLSLIIEQLEILIDSLNKSSNVGKDTLNNLKAFVSQLKQMKDDECKSFPISNEEKQNKSDERSKSIANESNECNVVSSQALHDGTLQSAIPTRFYSYSTLPTSSYKLTATVKRLSESNSAVEIRQLEGFTTNGTQTSIKKISPFPDPPPTLILNKEMSVEYDKNGRLHYIPKSISRSVSRDRYDDNNFSSYGLNDCEEDSSIEPLHLRTNSTGTNILYDIRRVELARGSQPSVRLMAKAFETMEANASKTLPNSKRSLFGIRKSRSVETTEIGKGIGNATKNMITSIAPSPVAVTVLGRNTSLSHIEELMGSQSPFGNIPRGSRNPLKVMKTKLVERVRRSLSRSNSKKCRDNSTESSQSIKRDDEAEQKIDVLEKINRTKDSHKTSSLTKKPRTKKKIKKTTPTTTVTTTVS</sequence>
<dbReference type="InterPro" id="IPR049885">
    <property type="entry name" value="MTCL1-3"/>
</dbReference>
<feature type="compositionally biased region" description="Basic and acidic residues" evidence="2">
    <location>
        <begin position="1702"/>
        <end position="1726"/>
    </location>
</feature>
<reference evidence="3" key="2">
    <citation type="journal article" date="2016" name="Mol. Ecol.">
        <title>Population genomics of the filarial nematode parasite Wuchereria bancrofti from mosquitoes.</title>
        <authorList>
            <person name="Small S.T."/>
            <person name="Reimer L.J."/>
            <person name="Tisch D.J."/>
            <person name="King C.L."/>
            <person name="Christensen B.M."/>
            <person name="Siba P.M."/>
            <person name="Kazura J.W."/>
            <person name="Serre D."/>
            <person name="Zimmerman P.A."/>
        </authorList>
    </citation>
    <scope>NUCLEOTIDE SEQUENCE</scope>
    <source>
        <strain evidence="3">pt0022</strain>
    </source>
</reference>
<dbReference type="PANTHER" id="PTHR15742">
    <property type="entry name" value="GIRDIN"/>
    <property type="match status" value="1"/>
</dbReference>
<dbReference type="Proteomes" id="UP000093561">
    <property type="component" value="Unassembled WGS sequence"/>
</dbReference>
<evidence type="ECO:0000256" key="1">
    <source>
        <dbReference type="SAM" id="Coils"/>
    </source>
</evidence>
<feature type="compositionally biased region" description="Basic and acidic residues" evidence="2">
    <location>
        <begin position="1387"/>
        <end position="1405"/>
    </location>
</feature>
<feature type="compositionally biased region" description="Low complexity" evidence="2">
    <location>
        <begin position="426"/>
        <end position="438"/>
    </location>
</feature>